<dbReference type="CDD" id="cd04280">
    <property type="entry name" value="ZnMc_astacin_like"/>
    <property type="match status" value="1"/>
</dbReference>
<keyword evidence="11" id="KW-0732">Signal</keyword>
<gene>
    <name evidence="14" type="ORF">C0Q70_07116</name>
</gene>
<feature type="binding site" evidence="10">
    <location>
        <position position="175"/>
    </location>
    <ligand>
        <name>Zn(2+)</name>
        <dbReference type="ChEBI" id="CHEBI:29105"/>
        <note>catalytic</note>
    </ligand>
</feature>
<evidence type="ECO:0000256" key="8">
    <source>
        <dbReference type="ARBA" id="ARBA00023157"/>
    </source>
</evidence>
<comment type="function">
    <text evidence="1">Metalloprotease.</text>
</comment>
<dbReference type="EMBL" id="PZQS01000004">
    <property type="protein sequence ID" value="PVD31698.1"/>
    <property type="molecule type" value="Genomic_DNA"/>
</dbReference>
<dbReference type="Pfam" id="PF01549">
    <property type="entry name" value="ShK"/>
    <property type="match status" value="1"/>
</dbReference>
<evidence type="ECO:0000256" key="4">
    <source>
        <dbReference type="ARBA" id="ARBA00022723"/>
    </source>
</evidence>
<feature type="domain" description="Peptidase M12A" evidence="13">
    <location>
        <begin position="84"/>
        <end position="279"/>
    </location>
</feature>
<keyword evidence="7 10" id="KW-0482">Metalloprotease</keyword>
<protein>
    <recommendedName>
        <fullName evidence="11">Metalloendopeptidase</fullName>
        <ecNumber evidence="11">3.4.24.-</ecNumber>
    </recommendedName>
</protein>
<feature type="chain" id="PRO_5015370888" description="Metalloendopeptidase" evidence="11">
    <location>
        <begin position="23"/>
        <end position="483"/>
    </location>
</feature>
<dbReference type="GO" id="GO:0018996">
    <property type="term" value="P:molting cycle, collagen and cuticulin-based cuticle"/>
    <property type="evidence" value="ECO:0007669"/>
    <property type="project" value="UniProtKB-ARBA"/>
</dbReference>
<dbReference type="EC" id="3.4.24.-" evidence="11"/>
<evidence type="ECO:0000313" key="14">
    <source>
        <dbReference type="EMBL" id="PVD31698.1"/>
    </source>
</evidence>
<keyword evidence="15" id="KW-1185">Reference proteome</keyword>
<evidence type="ECO:0000256" key="10">
    <source>
        <dbReference type="PROSITE-ProRule" id="PRU01211"/>
    </source>
</evidence>
<evidence type="ECO:0000313" key="15">
    <source>
        <dbReference type="Proteomes" id="UP000245119"/>
    </source>
</evidence>
<dbReference type="InterPro" id="IPR003582">
    <property type="entry name" value="ShKT_dom"/>
</dbReference>
<evidence type="ECO:0000256" key="3">
    <source>
        <dbReference type="ARBA" id="ARBA00022670"/>
    </source>
</evidence>
<dbReference type="GO" id="GO:0008270">
    <property type="term" value="F:zinc ion binding"/>
    <property type="evidence" value="ECO:0007669"/>
    <property type="project" value="UniProtKB-UniRule"/>
</dbReference>
<keyword evidence="2" id="KW-0245">EGF-like domain</keyword>
<dbReference type="FunFam" id="3.40.390.10:FF:000028">
    <property type="entry name" value="Zinc metalloproteinase"/>
    <property type="match status" value="1"/>
</dbReference>
<keyword evidence="3 10" id="KW-0645">Protease</keyword>
<dbReference type="GO" id="GO:0006508">
    <property type="term" value="P:proteolysis"/>
    <property type="evidence" value="ECO:0007669"/>
    <property type="project" value="UniProtKB-KW"/>
</dbReference>
<evidence type="ECO:0000256" key="11">
    <source>
        <dbReference type="RuleBase" id="RU361183"/>
    </source>
</evidence>
<evidence type="ECO:0000256" key="2">
    <source>
        <dbReference type="ARBA" id="ARBA00022536"/>
    </source>
</evidence>
<reference evidence="14 15" key="1">
    <citation type="submission" date="2018-04" db="EMBL/GenBank/DDBJ databases">
        <title>The genome of golden apple snail Pomacea canaliculata provides insight into stress tolerance and invasive adaptation.</title>
        <authorList>
            <person name="Liu C."/>
            <person name="Liu B."/>
            <person name="Ren Y."/>
            <person name="Zhang Y."/>
            <person name="Wang H."/>
            <person name="Li S."/>
            <person name="Jiang F."/>
            <person name="Yin L."/>
            <person name="Zhang G."/>
            <person name="Qian W."/>
            <person name="Fan W."/>
        </authorList>
    </citation>
    <scope>NUCLEOTIDE SEQUENCE [LARGE SCALE GENOMIC DNA]</scope>
    <source>
        <strain evidence="14">SZHN2017</strain>
        <tissue evidence="14">Muscle</tissue>
    </source>
</reference>
<comment type="caution">
    <text evidence="14">The sequence shown here is derived from an EMBL/GenBank/DDBJ whole genome shotgun (WGS) entry which is preliminary data.</text>
</comment>
<comment type="cofactor">
    <cofactor evidence="10 11">
        <name>Zn(2+)</name>
        <dbReference type="ChEBI" id="CHEBI:29105"/>
    </cofactor>
    <text evidence="10 11">Binds 1 zinc ion per subunit.</text>
</comment>
<dbReference type="GO" id="GO:0004222">
    <property type="term" value="F:metalloendopeptidase activity"/>
    <property type="evidence" value="ECO:0007669"/>
    <property type="project" value="UniProtKB-UniRule"/>
</dbReference>
<evidence type="ECO:0000256" key="6">
    <source>
        <dbReference type="ARBA" id="ARBA00022833"/>
    </source>
</evidence>
<evidence type="ECO:0000259" key="13">
    <source>
        <dbReference type="PROSITE" id="PS51864"/>
    </source>
</evidence>
<evidence type="ECO:0000256" key="7">
    <source>
        <dbReference type="ARBA" id="ARBA00023049"/>
    </source>
</evidence>
<keyword evidence="8" id="KW-1015">Disulfide bond</keyword>
<dbReference type="InterPro" id="IPR034035">
    <property type="entry name" value="Astacin-like_dom"/>
</dbReference>
<dbReference type="Proteomes" id="UP000245119">
    <property type="component" value="Linkage Group LG4"/>
</dbReference>
<accession>A0A2T7PE65</accession>
<evidence type="ECO:0000256" key="1">
    <source>
        <dbReference type="ARBA" id="ARBA00002657"/>
    </source>
</evidence>
<dbReference type="SMART" id="SM00235">
    <property type="entry name" value="ZnMc"/>
    <property type="match status" value="1"/>
</dbReference>
<feature type="binding site" evidence="10">
    <location>
        <position position="185"/>
    </location>
    <ligand>
        <name>Zn(2+)</name>
        <dbReference type="ChEBI" id="CHEBI:29105"/>
        <note>catalytic</note>
    </ligand>
</feature>
<comment type="caution">
    <text evidence="9">Lacks conserved residue(s) required for the propagation of feature annotation.</text>
</comment>
<evidence type="ECO:0000256" key="9">
    <source>
        <dbReference type="PROSITE-ProRule" id="PRU01005"/>
    </source>
</evidence>
<feature type="signal peptide" evidence="11">
    <location>
        <begin position="1"/>
        <end position="22"/>
    </location>
</feature>
<sequence length="483" mass="54287">MTMRCVIVLCLLGAQLITHVVTSSIDEIIASSAETANEFTFFQPTNETLSVKVELDMLFTAQQWKKIQLLNKTGKGVNGRYKRKAIRLDEYRWKEGVILYKIANVFTDQEKSEIRSALEEWQKFTCVTFKMASESDVNYVSFDNGGGCYSYVGMIGGKQQLGLAKGCRVKGVIVHEVGHAVGFQHEQTRPDRDDYVEIIQSNIPPNLYYNFQKYEKEAVNVFDVPYDYESIMHYGPKAFSVTGGETIRTRDPTYQSVIGNRNGLSFLDIKLANLMYGCSRKASCGDIRCPGEGFVDKNCKCMCRGSPVRECYGTTLGTKSEVSTTAEKSSTTRSETGVYWDISCLLRKEELLRFQTQMLFGGGGVARDINRSETMISKGEVAEKRERGEVNENCKDMSKYCGYWRDKGYCEKEYITYMHSNCAKTCQVCQADDPKRDVSKGDNVGTGAAPNIVPWLTHVAACILLTSVKYWTDFAFLCCPAHG</sequence>
<dbReference type="PROSITE" id="PS51670">
    <property type="entry name" value="SHKT"/>
    <property type="match status" value="1"/>
</dbReference>
<dbReference type="InterPro" id="IPR001506">
    <property type="entry name" value="Peptidase_M12A"/>
</dbReference>
<feature type="binding site" evidence="10">
    <location>
        <position position="179"/>
    </location>
    <ligand>
        <name>Zn(2+)</name>
        <dbReference type="ChEBI" id="CHEBI:29105"/>
        <note>catalytic</note>
    </ligand>
</feature>
<keyword evidence="5 10" id="KW-0378">Hydrolase</keyword>
<dbReference type="InterPro" id="IPR006026">
    <property type="entry name" value="Peptidase_Metallo"/>
</dbReference>
<keyword evidence="4 10" id="KW-0479">Metal-binding</keyword>
<dbReference type="InterPro" id="IPR024079">
    <property type="entry name" value="MetalloPept_cat_dom_sf"/>
</dbReference>
<proteinExistence type="predicted"/>
<dbReference type="PRINTS" id="PR00480">
    <property type="entry name" value="ASTACIN"/>
</dbReference>
<dbReference type="SUPFAM" id="SSF55486">
    <property type="entry name" value="Metalloproteases ('zincins'), catalytic domain"/>
    <property type="match status" value="1"/>
</dbReference>
<feature type="domain" description="ShKT" evidence="12">
    <location>
        <begin position="394"/>
        <end position="429"/>
    </location>
</feature>
<dbReference type="Gene3D" id="1.10.10.1940">
    <property type="match status" value="1"/>
</dbReference>
<keyword evidence="6 10" id="KW-0862">Zinc</keyword>
<dbReference type="PANTHER" id="PTHR10127:SF780">
    <property type="entry name" value="METALLOENDOPEPTIDASE"/>
    <property type="match status" value="1"/>
</dbReference>
<feature type="active site" evidence="10">
    <location>
        <position position="176"/>
    </location>
</feature>
<dbReference type="OrthoDB" id="6061307at2759"/>
<evidence type="ECO:0000256" key="5">
    <source>
        <dbReference type="ARBA" id="ARBA00022801"/>
    </source>
</evidence>
<organism evidence="14 15">
    <name type="scientific">Pomacea canaliculata</name>
    <name type="common">Golden apple snail</name>
    <dbReference type="NCBI Taxonomy" id="400727"/>
    <lineage>
        <taxon>Eukaryota</taxon>
        <taxon>Metazoa</taxon>
        <taxon>Spiralia</taxon>
        <taxon>Lophotrochozoa</taxon>
        <taxon>Mollusca</taxon>
        <taxon>Gastropoda</taxon>
        <taxon>Caenogastropoda</taxon>
        <taxon>Architaenioglossa</taxon>
        <taxon>Ampullarioidea</taxon>
        <taxon>Ampullariidae</taxon>
        <taxon>Pomacea</taxon>
    </lineage>
</organism>
<name>A0A2T7PE65_POMCA</name>
<evidence type="ECO:0000259" key="12">
    <source>
        <dbReference type="PROSITE" id="PS51670"/>
    </source>
</evidence>
<dbReference type="PROSITE" id="PS51864">
    <property type="entry name" value="ASTACIN"/>
    <property type="match status" value="1"/>
</dbReference>
<dbReference type="Pfam" id="PF01400">
    <property type="entry name" value="Astacin"/>
    <property type="match status" value="1"/>
</dbReference>
<dbReference type="AlphaFoldDB" id="A0A2T7PE65"/>
<dbReference type="PANTHER" id="PTHR10127">
    <property type="entry name" value="DISCOIDIN, CUB, EGF, LAMININ , AND ZINC METALLOPROTEASE DOMAIN CONTAINING"/>
    <property type="match status" value="1"/>
</dbReference>
<dbReference type="Gene3D" id="3.40.390.10">
    <property type="entry name" value="Collagenase (Catalytic Domain)"/>
    <property type="match status" value="1"/>
</dbReference>
<dbReference type="SMART" id="SM00254">
    <property type="entry name" value="ShKT"/>
    <property type="match status" value="1"/>
</dbReference>